<sequence length="403" mass="46063">MLGGAAPAGSVLLTEAQRAQGKISAVCIPILESIISIMLLQPVATVNTVEEQRARWERKRSRTAKELVETEQKYLEQLDLVTTYFVTILKAKGTLQPAVREAIFGLLESIHCTSQILLLHLERGHLGLGLEGFCQKLELYGRYAENLEQAKKTLQEQVKRNKAFCRFKKLQESRPEFLGWQLEDLLPLPLQRLHQYKHLFRDLMENTSPDSVEFQHLAKAVKSVSEVSQWVHSTVRSHENSMQLLRVQKLLKGQKTKVLTPGRWYIQEGWLMVVPTKGEEVKRKMFFLFSDILVATKPCHPLHPLNSDKFSCQAVYPLTQCTVDKVFGHTQSQGGLLSLSFPHKTLLLMSSNQEDINNWYLNLTTAIKQLKARPTLVHQKKYLTEQPVSSREAHTVQKMCQDL</sequence>
<dbReference type="GO" id="GO:0030335">
    <property type="term" value="P:positive regulation of cell migration"/>
    <property type="evidence" value="ECO:0007669"/>
    <property type="project" value="TreeGrafter"/>
</dbReference>
<dbReference type="Gene3D" id="2.30.29.30">
    <property type="entry name" value="Pleckstrin-homology domain (PH domain)/Phosphotyrosine-binding domain (PTB)"/>
    <property type="match status" value="1"/>
</dbReference>
<reference evidence="4 5" key="1">
    <citation type="journal article" date="2020" name="G3 (Bethesda)">
        <title>Draft Genome of the Common Snapping Turtle, Chelydra serpentina, a Model for Phenotypic Plasticity in Reptiles.</title>
        <authorList>
            <person name="Das D."/>
            <person name="Singh S.K."/>
            <person name="Bierstedt J."/>
            <person name="Erickson A."/>
            <person name="Galli G.L.J."/>
            <person name="Crossley D.A. 2nd"/>
            <person name="Rhen T."/>
        </authorList>
    </citation>
    <scope>NUCLEOTIDE SEQUENCE [LARGE SCALE GENOMIC DNA]</scope>
    <source>
        <strain evidence="4">KW</strain>
    </source>
</reference>
<dbReference type="InterPro" id="IPR000219">
    <property type="entry name" value="DH_dom"/>
</dbReference>
<organism evidence="4 5">
    <name type="scientific">Chelydra serpentina</name>
    <name type="common">Snapping turtle</name>
    <name type="synonym">Testudo serpentina</name>
    <dbReference type="NCBI Taxonomy" id="8475"/>
    <lineage>
        <taxon>Eukaryota</taxon>
        <taxon>Metazoa</taxon>
        <taxon>Chordata</taxon>
        <taxon>Craniata</taxon>
        <taxon>Vertebrata</taxon>
        <taxon>Euteleostomi</taxon>
        <taxon>Archelosauria</taxon>
        <taxon>Testudinata</taxon>
        <taxon>Testudines</taxon>
        <taxon>Cryptodira</taxon>
        <taxon>Durocryptodira</taxon>
        <taxon>Americhelydia</taxon>
        <taxon>Chelydroidea</taxon>
        <taxon>Chelydridae</taxon>
        <taxon>Chelydra</taxon>
    </lineage>
</organism>
<evidence type="ECO:0000313" key="4">
    <source>
        <dbReference type="EMBL" id="KAG6922069.1"/>
    </source>
</evidence>
<dbReference type="InterPro" id="IPR035899">
    <property type="entry name" value="DBL_dom_sf"/>
</dbReference>
<evidence type="ECO:0000313" key="5">
    <source>
        <dbReference type="Proteomes" id="UP000765507"/>
    </source>
</evidence>
<dbReference type="InterPro" id="IPR001849">
    <property type="entry name" value="PH_domain"/>
</dbReference>
<dbReference type="Pfam" id="PF00621">
    <property type="entry name" value="RhoGEF"/>
    <property type="match status" value="1"/>
</dbReference>
<proteinExistence type="predicted"/>
<feature type="coiled-coil region" evidence="1">
    <location>
        <begin position="46"/>
        <end position="73"/>
    </location>
</feature>
<evidence type="ECO:0000256" key="1">
    <source>
        <dbReference type="SAM" id="Coils"/>
    </source>
</evidence>
<evidence type="ECO:0000259" key="3">
    <source>
        <dbReference type="PROSITE" id="PS50010"/>
    </source>
</evidence>
<dbReference type="InterPro" id="IPR042987">
    <property type="entry name" value="ARHGEF39"/>
</dbReference>
<name>A0A8T1RZ74_CHESE</name>
<comment type="caution">
    <text evidence="4">The sequence shown here is derived from an EMBL/GenBank/DDBJ whole genome shotgun (WGS) entry which is preliminary data.</text>
</comment>
<dbReference type="OrthoDB" id="660555at2759"/>
<dbReference type="PANTHER" id="PTHR47056">
    <property type="entry name" value="RHO GUANINE NUCLEOTIDE EXCHANGE FACTOR 39"/>
    <property type="match status" value="1"/>
</dbReference>
<dbReference type="SUPFAM" id="SSF48065">
    <property type="entry name" value="DBL homology domain (DH-domain)"/>
    <property type="match status" value="1"/>
</dbReference>
<dbReference type="Gene3D" id="1.20.900.10">
    <property type="entry name" value="Dbl homology (DH) domain"/>
    <property type="match status" value="1"/>
</dbReference>
<dbReference type="GO" id="GO:0005886">
    <property type="term" value="C:plasma membrane"/>
    <property type="evidence" value="ECO:0007669"/>
    <property type="project" value="TreeGrafter"/>
</dbReference>
<feature type="domain" description="PH" evidence="2">
    <location>
        <begin position="264"/>
        <end position="368"/>
    </location>
</feature>
<accession>A0A8T1RZ74</accession>
<dbReference type="CDD" id="cd00160">
    <property type="entry name" value="RhoGEF"/>
    <property type="match status" value="1"/>
</dbReference>
<dbReference type="EMBL" id="JAHGAV010001526">
    <property type="protein sequence ID" value="KAG6922069.1"/>
    <property type="molecule type" value="Genomic_DNA"/>
</dbReference>
<evidence type="ECO:0000259" key="2">
    <source>
        <dbReference type="PROSITE" id="PS50003"/>
    </source>
</evidence>
<dbReference type="InterPro" id="IPR011993">
    <property type="entry name" value="PH-like_dom_sf"/>
</dbReference>
<keyword evidence="5" id="KW-1185">Reference proteome</keyword>
<gene>
    <name evidence="4" type="primary">ARHGEF39</name>
    <name evidence="4" type="ORF">G0U57_003948</name>
</gene>
<dbReference type="Proteomes" id="UP000765507">
    <property type="component" value="Unassembled WGS sequence"/>
</dbReference>
<keyword evidence="1" id="KW-0175">Coiled coil</keyword>
<protein>
    <submittedName>
        <fullName evidence="4">Rho guanine nucleotide exchange factor 39</fullName>
    </submittedName>
</protein>
<dbReference type="SMART" id="SM00325">
    <property type="entry name" value="RhoGEF"/>
    <property type="match status" value="1"/>
</dbReference>
<dbReference type="PANTHER" id="PTHR47056:SF1">
    <property type="entry name" value="RHO GUANINE NUCLEOTIDE EXCHANGE FACTOR 39"/>
    <property type="match status" value="1"/>
</dbReference>
<dbReference type="PROSITE" id="PS50010">
    <property type="entry name" value="DH_2"/>
    <property type="match status" value="1"/>
</dbReference>
<dbReference type="AlphaFoldDB" id="A0A8T1RZ74"/>
<dbReference type="GO" id="GO:0005085">
    <property type="term" value="F:guanyl-nucleotide exchange factor activity"/>
    <property type="evidence" value="ECO:0007669"/>
    <property type="project" value="InterPro"/>
</dbReference>
<feature type="domain" description="DH" evidence="3">
    <location>
        <begin position="59"/>
        <end position="234"/>
    </location>
</feature>
<dbReference type="SUPFAM" id="SSF50729">
    <property type="entry name" value="PH domain-like"/>
    <property type="match status" value="1"/>
</dbReference>
<dbReference type="SMART" id="SM00233">
    <property type="entry name" value="PH"/>
    <property type="match status" value="1"/>
</dbReference>
<feature type="coiled-coil region" evidence="1">
    <location>
        <begin position="137"/>
        <end position="164"/>
    </location>
</feature>
<dbReference type="PROSITE" id="PS50003">
    <property type="entry name" value="PH_DOMAIN"/>
    <property type="match status" value="1"/>
</dbReference>